<dbReference type="PROSITE" id="PS50931">
    <property type="entry name" value="HTH_LYSR"/>
    <property type="match status" value="1"/>
</dbReference>
<evidence type="ECO:0000256" key="2">
    <source>
        <dbReference type="ARBA" id="ARBA00023015"/>
    </source>
</evidence>
<comment type="caution">
    <text evidence="6">The sequence shown here is derived from an EMBL/GenBank/DDBJ whole genome shotgun (WGS) entry which is preliminary data.</text>
</comment>
<accession>A0ABW8N441</accession>
<dbReference type="Pfam" id="PF03466">
    <property type="entry name" value="LysR_substrate"/>
    <property type="match status" value="1"/>
</dbReference>
<comment type="similarity">
    <text evidence="1">Belongs to the LysR transcriptional regulatory family.</text>
</comment>
<dbReference type="GO" id="GO:0003677">
    <property type="term" value="F:DNA binding"/>
    <property type="evidence" value="ECO:0007669"/>
    <property type="project" value="UniProtKB-KW"/>
</dbReference>
<reference evidence="6 7" key="1">
    <citation type="submission" date="2024-10" db="EMBL/GenBank/DDBJ databases">
        <title>Novel secondary metabolite-producing bacteria for plant disease control.</title>
        <authorList>
            <person name="Chevrette M."/>
        </authorList>
    </citation>
    <scope>NUCLEOTIDE SEQUENCE [LARGE SCALE GENOMIC DNA]</scope>
    <source>
        <strain evidence="6 7">J30 TE3557</strain>
    </source>
</reference>
<organism evidence="6 7">
    <name type="scientific">Paenarthrobacter histidinolovorans</name>
    <dbReference type="NCBI Taxonomy" id="43664"/>
    <lineage>
        <taxon>Bacteria</taxon>
        <taxon>Bacillati</taxon>
        <taxon>Actinomycetota</taxon>
        <taxon>Actinomycetes</taxon>
        <taxon>Micrococcales</taxon>
        <taxon>Micrococcaceae</taxon>
        <taxon>Paenarthrobacter</taxon>
    </lineage>
</organism>
<evidence type="ECO:0000313" key="7">
    <source>
        <dbReference type="Proteomes" id="UP001620520"/>
    </source>
</evidence>
<dbReference type="Gene3D" id="3.40.190.10">
    <property type="entry name" value="Periplasmic binding protein-like II"/>
    <property type="match status" value="2"/>
</dbReference>
<evidence type="ECO:0000256" key="3">
    <source>
        <dbReference type="ARBA" id="ARBA00023125"/>
    </source>
</evidence>
<keyword evidence="7" id="KW-1185">Reference proteome</keyword>
<dbReference type="Pfam" id="PF00126">
    <property type="entry name" value="HTH_1"/>
    <property type="match status" value="1"/>
</dbReference>
<name>A0ABW8N441_9MICC</name>
<feature type="domain" description="HTH lysR-type" evidence="5">
    <location>
        <begin position="5"/>
        <end position="62"/>
    </location>
</feature>
<keyword evidence="2" id="KW-0805">Transcription regulation</keyword>
<dbReference type="SUPFAM" id="SSF46785">
    <property type="entry name" value="Winged helix' DNA-binding domain"/>
    <property type="match status" value="1"/>
</dbReference>
<keyword evidence="4" id="KW-0804">Transcription</keyword>
<dbReference type="PANTHER" id="PTHR30126:SF39">
    <property type="entry name" value="HTH-TYPE TRANSCRIPTIONAL REGULATOR CYSL"/>
    <property type="match status" value="1"/>
</dbReference>
<dbReference type="Gene3D" id="1.10.10.10">
    <property type="entry name" value="Winged helix-like DNA-binding domain superfamily/Winged helix DNA-binding domain"/>
    <property type="match status" value="1"/>
</dbReference>
<evidence type="ECO:0000256" key="4">
    <source>
        <dbReference type="ARBA" id="ARBA00023163"/>
    </source>
</evidence>
<dbReference type="SUPFAM" id="SSF53850">
    <property type="entry name" value="Periplasmic binding protein-like II"/>
    <property type="match status" value="1"/>
</dbReference>
<proteinExistence type="inferred from homology"/>
<dbReference type="PANTHER" id="PTHR30126">
    <property type="entry name" value="HTH-TYPE TRANSCRIPTIONAL REGULATOR"/>
    <property type="match status" value="1"/>
</dbReference>
<gene>
    <name evidence="6" type="ORF">ABIA52_000619</name>
</gene>
<evidence type="ECO:0000256" key="1">
    <source>
        <dbReference type="ARBA" id="ARBA00009437"/>
    </source>
</evidence>
<dbReference type="InterPro" id="IPR036388">
    <property type="entry name" value="WH-like_DNA-bd_sf"/>
</dbReference>
<evidence type="ECO:0000259" key="5">
    <source>
        <dbReference type="PROSITE" id="PS50931"/>
    </source>
</evidence>
<dbReference type="EMBL" id="JBIYEW010000003">
    <property type="protein sequence ID" value="MFK4637730.1"/>
    <property type="molecule type" value="Genomic_DNA"/>
</dbReference>
<dbReference type="InterPro" id="IPR005119">
    <property type="entry name" value="LysR_subst-bd"/>
</dbReference>
<dbReference type="Proteomes" id="UP001620520">
    <property type="component" value="Unassembled WGS sequence"/>
</dbReference>
<dbReference type="InterPro" id="IPR000847">
    <property type="entry name" value="LysR_HTH_N"/>
</dbReference>
<dbReference type="PRINTS" id="PR00039">
    <property type="entry name" value="HTHLYSR"/>
</dbReference>
<dbReference type="InterPro" id="IPR036390">
    <property type="entry name" value="WH_DNA-bd_sf"/>
</dbReference>
<keyword evidence="3 6" id="KW-0238">DNA-binding</keyword>
<dbReference type="RefSeq" id="WP_404593522.1">
    <property type="nucleotide sequence ID" value="NZ_JBIYEW010000003.1"/>
</dbReference>
<evidence type="ECO:0000313" key="6">
    <source>
        <dbReference type="EMBL" id="MFK4637730.1"/>
    </source>
</evidence>
<protein>
    <submittedName>
        <fullName evidence="6">DNA-binding transcriptional LysR family regulator</fullName>
    </submittedName>
</protein>
<sequence>MTELPDVASLRLLLLIDEHGSLGAAARELAISQPAASARLRTLESRYGLSLVSRSTRGSLLTEDGKAVSAWARNVMNELNRVQIGLGALSAQRRGDLKIAASLTIAEFFLPRWLADLHRSQPAMHIGMLVVNSTEVVSMVRDGQVKLGFIESAVKVPDLNSCRVGSDRLAVVVAPDHPWAAAKAPIGRDELAATSFVVREPGSGTRETFERALGTTAKVVLEAGSTNVIIAAALNGVGPAVVSEVAVRQSLESGALVSVSVTLDLRRALRAIWRRQDKLRPPIDDLVAIAAKGHL</sequence>